<keyword evidence="3" id="KW-1185">Reference proteome</keyword>
<dbReference type="RefSeq" id="WP_103050519.1">
    <property type="nucleotide sequence ID" value="NZ_POWF01000001.1"/>
</dbReference>
<evidence type="ECO:0000313" key="3">
    <source>
        <dbReference type="Proteomes" id="UP000236641"/>
    </source>
</evidence>
<gene>
    <name evidence="2" type="ORF">C1T31_00535</name>
</gene>
<organism evidence="2 3">
    <name type="scientific">Hanstruepera neustonica</name>
    <dbReference type="NCBI Taxonomy" id="1445657"/>
    <lineage>
        <taxon>Bacteria</taxon>
        <taxon>Pseudomonadati</taxon>
        <taxon>Bacteroidota</taxon>
        <taxon>Flavobacteriia</taxon>
        <taxon>Flavobacteriales</taxon>
        <taxon>Flavobacteriaceae</taxon>
        <taxon>Hanstruepera</taxon>
    </lineage>
</organism>
<name>A0A2K1E2Z3_9FLAO</name>
<evidence type="ECO:0000313" key="2">
    <source>
        <dbReference type="EMBL" id="PNQ74666.1"/>
    </source>
</evidence>
<dbReference type="SUPFAM" id="SSF109854">
    <property type="entry name" value="DinB/YfiT-like putative metalloenzymes"/>
    <property type="match status" value="1"/>
</dbReference>
<dbReference type="Pfam" id="PF12867">
    <property type="entry name" value="DinB_2"/>
    <property type="match status" value="1"/>
</dbReference>
<dbReference type="AlphaFoldDB" id="A0A2K1E2Z3"/>
<sequence length="158" mass="18351">MEKSNEIANRFREVILNGTWIANTNFQDQLSNVTWQQALTKVSSLNTIALLAFHINYYIAGVLHVFKGGNLEIRDKYSFDMPEITSEKDWNTLKESLFQNAEAFAKYVEQMSDEKLNSVFVDPKYGTYRRNIEALIEHSYYHLGQVSLIKKMILEKTS</sequence>
<dbReference type="Gene3D" id="1.20.120.450">
    <property type="entry name" value="dinb family like domain"/>
    <property type="match status" value="1"/>
</dbReference>
<reference evidence="2 3" key="1">
    <citation type="submission" date="2018-01" db="EMBL/GenBank/DDBJ databases">
        <title>The draft genome of Hanstruepera neustonica JCM19743.</title>
        <authorList>
            <person name="He R.-H."/>
            <person name="Du Z.-J."/>
        </authorList>
    </citation>
    <scope>NUCLEOTIDE SEQUENCE [LARGE SCALE GENOMIC DNA]</scope>
    <source>
        <strain evidence="2 3">JCM19743</strain>
    </source>
</reference>
<protein>
    <submittedName>
        <fullName evidence="2">DUF1572 domain-containing protein</fullName>
    </submittedName>
</protein>
<feature type="domain" description="DinB-like" evidence="1">
    <location>
        <begin position="40"/>
        <end position="145"/>
    </location>
</feature>
<dbReference type="InterPro" id="IPR024775">
    <property type="entry name" value="DinB-like"/>
</dbReference>
<dbReference type="OrthoDB" id="9814103at2"/>
<comment type="caution">
    <text evidence="2">The sequence shown here is derived from an EMBL/GenBank/DDBJ whole genome shotgun (WGS) entry which is preliminary data.</text>
</comment>
<dbReference type="InterPro" id="IPR034660">
    <property type="entry name" value="DinB/YfiT-like"/>
</dbReference>
<evidence type="ECO:0000259" key="1">
    <source>
        <dbReference type="Pfam" id="PF12867"/>
    </source>
</evidence>
<proteinExistence type="predicted"/>
<dbReference type="Proteomes" id="UP000236641">
    <property type="component" value="Unassembled WGS sequence"/>
</dbReference>
<dbReference type="EMBL" id="POWF01000001">
    <property type="protein sequence ID" value="PNQ74666.1"/>
    <property type="molecule type" value="Genomic_DNA"/>
</dbReference>
<accession>A0A2K1E2Z3</accession>